<keyword evidence="4" id="KW-1185">Reference proteome</keyword>
<dbReference type="InterPro" id="IPR036249">
    <property type="entry name" value="Thioredoxin-like_sf"/>
</dbReference>
<organism evidence="3 4">
    <name type="scientific">Faecalibaculum rodentium</name>
    <dbReference type="NCBI Taxonomy" id="1702221"/>
    <lineage>
        <taxon>Bacteria</taxon>
        <taxon>Bacillati</taxon>
        <taxon>Bacillota</taxon>
        <taxon>Erysipelotrichia</taxon>
        <taxon>Erysipelotrichales</taxon>
        <taxon>Erysipelotrichaceae</taxon>
        <taxon>Faecalibaculum</taxon>
    </lineage>
</organism>
<dbReference type="GeneID" id="78478779"/>
<protein>
    <recommendedName>
        <fullName evidence="5">Bacteriocin transport accessory protein</fullName>
    </recommendedName>
</protein>
<sequence length="221" mass="24120">MKKTLTGLMLAAMLALSGCSTASPAPSAQDSAGSFKDKETAKKTPAADGSVPACSGQDTACDADAGTDSRQGMEEISFEQALQDLEHGKTGIYYFGFENCPWCQEAVPLLLEEAGETGQQIRYVKTRDADKNRLYDEEQKARITPYIREWMSDNDQGELTLYVPLVIRVENGEVTGGHEGTVEGHDAKERTMTDAEKEELRAVYKELLRPWDAEPDAGTGS</sequence>
<reference evidence="3 4" key="1">
    <citation type="journal article" date="2016" name="Gut Pathog.">
        <title>Whole genome sequencing of "Faecalibaculum rodentium" ALO17, isolated from C57BL/6J laboratory mouse feces.</title>
        <authorList>
            <person name="Lim S."/>
            <person name="Chang D.H."/>
            <person name="Ahn S."/>
            <person name="Kim B.C."/>
        </authorList>
    </citation>
    <scope>NUCLEOTIDE SEQUENCE [LARGE SCALE GENOMIC DNA]</scope>
    <source>
        <strain evidence="3 4">Alo17</strain>
    </source>
</reference>
<feature type="chain" id="PRO_5039641182" description="Bacteriocin transport accessory protein" evidence="2">
    <location>
        <begin position="23"/>
        <end position="221"/>
    </location>
</feature>
<feature type="compositionally biased region" description="Polar residues" evidence="1">
    <location>
        <begin position="22"/>
        <end position="32"/>
    </location>
</feature>
<dbReference type="EMBL" id="CP011391">
    <property type="protein sequence ID" value="AMK55341.1"/>
    <property type="molecule type" value="Genomic_DNA"/>
</dbReference>
<evidence type="ECO:0000313" key="4">
    <source>
        <dbReference type="Proteomes" id="UP000069771"/>
    </source>
</evidence>
<name>A0A140DXG4_9FIRM</name>
<feature type="region of interest" description="Disordered" evidence="1">
    <location>
        <begin position="176"/>
        <end position="195"/>
    </location>
</feature>
<evidence type="ECO:0008006" key="5">
    <source>
        <dbReference type="Google" id="ProtNLM"/>
    </source>
</evidence>
<proteinExistence type="predicted"/>
<dbReference type="RefSeq" id="WP_067558874.1">
    <property type="nucleotide sequence ID" value="NZ_CAMTBT010000087.1"/>
</dbReference>
<evidence type="ECO:0000256" key="2">
    <source>
        <dbReference type="SAM" id="SignalP"/>
    </source>
</evidence>
<feature type="signal peptide" evidence="2">
    <location>
        <begin position="1"/>
        <end position="22"/>
    </location>
</feature>
<feature type="region of interest" description="Disordered" evidence="1">
    <location>
        <begin position="22"/>
        <end position="67"/>
    </location>
</feature>
<dbReference type="OrthoDB" id="9792987at2"/>
<evidence type="ECO:0000256" key="1">
    <source>
        <dbReference type="SAM" id="MobiDB-lite"/>
    </source>
</evidence>
<keyword evidence="2" id="KW-0732">Signal</keyword>
<feature type="compositionally biased region" description="Basic and acidic residues" evidence="1">
    <location>
        <begin position="180"/>
        <end position="195"/>
    </location>
</feature>
<dbReference type="AlphaFoldDB" id="A0A140DXG4"/>
<evidence type="ECO:0000313" key="3">
    <source>
        <dbReference type="EMBL" id="AMK55341.1"/>
    </source>
</evidence>
<dbReference type="KEGG" id="fro:AALO17_22070"/>
<dbReference type="STRING" id="1702221.AALO17_22070"/>
<dbReference type="SUPFAM" id="SSF52833">
    <property type="entry name" value="Thioredoxin-like"/>
    <property type="match status" value="1"/>
</dbReference>
<dbReference type="Gene3D" id="3.40.30.10">
    <property type="entry name" value="Glutaredoxin"/>
    <property type="match status" value="1"/>
</dbReference>
<dbReference type="PROSITE" id="PS51257">
    <property type="entry name" value="PROKAR_LIPOPROTEIN"/>
    <property type="match status" value="1"/>
</dbReference>
<accession>A0A140DXG4</accession>
<dbReference type="Proteomes" id="UP000069771">
    <property type="component" value="Chromosome"/>
</dbReference>
<gene>
    <name evidence="3" type="ORF">AALO17_22070</name>
</gene>